<feature type="transmembrane region" description="Helical" evidence="5">
    <location>
        <begin position="188"/>
        <end position="209"/>
    </location>
</feature>
<sequence length="575" mass="61060">MKNFSISSRLVGTFSLIIAMLAFVAGAAFLKMVVMKDATSDITSNWLPSVEVVNRINTLTSDLRVAEFQHVLNTDDAAMAGLEKNMSKILAALEKDNQTYAKLINSEEEKKRYASFMTDWNQYLKIHEQVLVHSRKNENDQAKALLEGEAKKVFDVSSDLLDKLVEMNHNGAIASADLADASFASAKLTMTVVTAAAILLTVISAYLIIRAITVPLLVARHAAERLASGDLSQKIEVDADNEIGRVLQAMQSMQESLANIVGQVRAGADTIAGASSQIATGNLDLSSRTEEQASSLEETASSMEELTSTVKHNGDNARQANQLAVSAADVATKGGRVVAQVVDTMGMINESSKKIVDIISVIDGIAFQTNILALNAAVEAARAGEQGRGFAVVASEVRNLAQRSASAAKEIKDLISDSVEKVETGSRLVDQAGITMNEVVSSISHVTDIMGELTAAGREQEAGIEQINRAVTEMDTVTQQNAALVEEAAAAAESLKDQAGNLVHLVSTFKLNESHVIAVAAAPVRKSSALATSAAASKNLRALPSAKKPTAVKRATSAPAKEDPAVSGKDDWEEF</sequence>
<feature type="domain" description="Methyl-accepting transducer" evidence="6">
    <location>
        <begin position="267"/>
        <end position="496"/>
    </location>
</feature>
<dbReference type="Proteomes" id="UP000650424">
    <property type="component" value="Unassembled WGS sequence"/>
</dbReference>
<dbReference type="CDD" id="cd19411">
    <property type="entry name" value="MCP2201-like_sensor"/>
    <property type="match status" value="1"/>
</dbReference>
<feature type="compositionally biased region" description="Basic and acidic residues" evidence="4">
    <location>
        <begin position="560"/>
        <end position="575"/>
    </location>
</feature>
<comment type="similarity">
    <text evidence="2">Belongs to the methyl-accepting chemotaxis (MCP) protein family.</text>
</comment>
<dbReference type="InterPro" id="IPR024478">
    <property type="entry name" value="HlyB_4HB_MCP"/>
</dbReference>
<evidence type="ECO:0000256" key="3">
    <source>
        <dbReference type="PROSITE-ProRule" id="PRU00284"/>
    </source>
</evidence>
<keyword evidence="9" id="KW-1185">Reference proteome</keyword>
<dbReference type="CDD" id="cd06225">
    <property type="entry name" value="HAMP"/>
    <property type="match status" value="1"/>
</dbReference>
<protein>
    <submittedName>
        <fullName evidence="8">MCP four helix bundle domain-containing protein</fullName>
    </submittedName>
</protein>
<organism evidence="8 9">
    <name type="scientific">Undibacterium hunanense</name>
    <dbReference type="NCBI Taxonomy" id="2762292"/>
    <lineage>
        <taxon>Bacteria</taxon>
        <taxon>Pseudomonadati</taxon>
        <taxon>Pseudomonadota</taxon>
        <taxon>Betaproteobacteria</taxon>
        <taxon>Burkholderiales</taxon>
        <taxon>Oxalobacteraceae</taxon>
        <taxon>Undibacterium</taxon>
    </lineage>
</organism>
<dbReference type="Pfam" id="PF00015">
    <property type="entry name" value="MCPsignal"/>
    <property type="match status" value="1"/>
</dbReference>
<keyword evidence="3" id="KW-0807">Transducer</keyword>
<dbReference type="EMBL" id="JACOGF010000015">
    <property type="protein sequence ID" value="MBC3920368.1"/>
    <property type="molecule type" value="Genomic_DNA"/>
</dbReference>
<comment type="caution">
    <text evidence="8">The sequence shown here is derived from an EMBL/GenBank/DDBJ whole genome shotgun (WGS) entry which is preliminary data.</text>
</comment>
<dbReference type="PROSITE" id="PS50111">
    <property type="entry name" value="CHEMOTAXIS_TRANSDUC_2"/>
    <property type="match status" value="1"/>
</dbReference>
<feature type="domain" description="HAMP" evidence="7">
    <location>
        <begin position="210"/>
        <end position="262"/>
    </location>
</feature>
<evidence type="ECO:0000256" key="4">
    <source>
        <dbReference type="SAM" id="MobiDB-lite"/>
    </source>
</evidence>
<keyword evidence="5" id="KW-0812">Transmembrane</keyword>
<evidence type="ECO:0000256" key="5">
    <source>
        <dbReference type="SAM" id="Phobius"/>
    </source>
</evidence>
<dbReference type="SMART" id="SM00283">
    <property type="entry name" value="MA"/>
    <property type="match status" value="1"/>
</dbReference>
<dbReference type="PANTHER" id="PTHR43531">
    <property type="entry name" value="PROTEIN ICFG"/>
    <property type="match status" value="1"/>
</dbReference>
<feature type="transmembrane region" description="Helical" evidence="5">
    <location>
        <begin position="6"/>
        <end position="30"/>
    </location>
</feature>
<dbReference type="Pfam" id="PF00672">
    <property type="entry name" value="HAMP"/>
    <property type="match status" value="1"/>
</dbReference>
<evidence type="ECO:0000259" key="7">
    <source>
        <dbReference type="PROSITE" id="PS50885"/>
    </source>
</evidence>
<dbReference type="Gene3D" id="6.10.340.10">
    <property type="match status" value="1"/>
</dbReference>
<dbReference type="Pfam" id="PF12729">
    <property type="entry name" value="4HB_MCP_1"/>
    <property type="match status" value="1"/>
</dbReference>
<name>A0ABR6ZWY6_9BURK</name>
<dbReference type="SUPFAM" id="SSF58104">
    <property type="entry name" value="Methyl-accepting chemotaxis protein (MCP) signaling domain"/>
    <property type="match status" value="1"/>
</dbReference>
<accession>A0ABR6ZWY6</accession>
<proteinExistence type="inferred from homology"/>
<gene>
    <name evidence="8" type="ORF">H8L32_23090</name>
</gene>
<keyword evidence="5" id="KW-1133">Transmembrane helix</keyword>
<keyword evidence="1" id="KW-0488">Methylation</keyword>
<evidence type="ECO:0000313" key="8">
    <source>
        <dbReference type="EMBL" id="MBC3920368.1"/>
    </source>
</evidence>
<keyword evidence="5" id="KW-0472">Membrane</keyword>
<evidence type="ECO:0000256" key="1">
    <source>
        <dbReference type="ARBA" id="ARBA00022481"/>
    </source>
</evidence>
<dbReference type="SMART" id="SM00304">
    <property type="entry name" value="HAMP"/>
    <property type="match status" value="1"/>
</dbReference>
<dbReference type="Gene3D" id="1.10.287.950">
    <property type="entry name" value="Methyl-accepting chemotaxis protein"/>
    <property type="match status" value="1"/>
</dbReference>
<evidence type="ECO:0000256" key="2">
    <source>
        <dbReference type="ARBA" id="ARBA00029447"/>
    </source>
</evidence>
<dbReference type="PANTHER" id="PTHR43531:SF14">
    <property type="entry name" value="METHYL-ACCEPTING CHEMOTAXIS PROTEIN I-RELATED"/>
    <property type="match status" value="1"/>
</dbReference>
<dbReference type="RefSeq" id="WP_186949846.1">
    <property type="nucleotide sequence ID" value="NZ_JACOGF010000015.1"/>
</dbReference>
<dbReference type="InterPro" id="IPR051310">
    <property type="entry name" value="MCP_chemotaxis"/>
</dbReference>
<feature type="region of interest" description="Disordered" evidence="4">
    <location>
        <begin position="538"/>
        <end position="575"/>
    </location>
</feature>
<reference evidence="8 9" key="1">
    <citation type="submission" date="2020-08" db="EMBL/GenBank/DDBJ databases">
        <title>Novel species isolated from subtropical streams in China.</title>
        <authorList>
            <person name="Lu H."/>
        </authorList>
    </citation>
    <scope>NUCLEOTIDE SEQUENCE [LARGE SCALE GENOMIC DNA]</scope>
    <source>
        <strain evidence="8 9">CY18W</strain>
    </source>
</reference>
<evidence type="ECO:0000259" key="6">
    <source>
        <dbReference type="PROSITE" id="PS50111"/>
    </source>
</evidence>
<dbReference type="InterPro" id="IPR004089">
    <property type="entry name" value="MCPsignal_dom"/>
</dbReference>
<dbReference type="InterPro" id="IPR047347">
    <property type="entry name" value="YvaQ-like_sensor"/>
</dbReference>
<dbReference type="PROSITE" id="PS50885">
    <property type="entry name" value="HAMP"/>
    <property type="match status" value="1"/>
</dbReference>
<evidence type="ECO:0000313" key="9">
    <source>
        <dbReference type="Proteomes" id="UP000650424"/>
    </source>
</evidence>
<dbReference type="CDD" id="cd11386">
    <property type="entry name" value="MCP_signal"/>
    <property type="match status" value="1"/>
</dbReference>
<dbReference type="InterPro" id="IPR003660">
    <property type="entry name" value="HAMP_dom"/>
</dbReference>